<evidence type="ECO:0000259" key="1">
    <source>
        <dbReference type="PROSITE" id="PS50878"/>
    </source>
</evidence>
<feature type="non-terminal residue" evidence="2">
    <location>
        <position position="169"/>
    </location>
</feature>
<gene>
    <name evidence="2" type="primary">RTJK</name>
</gene>
<keyword evidence="2" id="KW-0548">Nucleotidyltransferase</keyword>
<feature type="domain" description="Reverse transcriptase" evidence="1">
    <location>
        <begin position="1"/>
        <end position="169"/>
    </location>
</feature>
<dbReference type="SUPFAM" id="SSF56672">
    <property type="entry name" value="DNA/RNA polymerases"/>
    <property type="match status" value="1"/>
</dbReference>
<dbReference type="Pfam" id="PF00078">
    <property type="entry name" value="RVT_1"/>
    <property type="match status" value="1"/>
</dbReference>
<protein>
    <submittedName>
        <fullName evidence="2">RNA-directed DNA polymerase from mobile element jockey</fullName>
    </submittedName>
</protein>
<dbReference type="InterPro" id="IPR043502">
    <property type="entry name" value="DNA/RNA_pol_sf"/>
</dbReference>
<organism evidence="2">
    <name type="scientific">Anoplophora glabripennis</name>
    <name type="common">Asian longhorn beetle</name>
    <name type="synonym">Anoplophora nobilis</name>
    <dbReference type="NCBI Taxonomy" id="217634"/>
    <lineage>
        <taxon>Eukaryota</taxon>
        <taxon>Metazoa</taxon>
        <taxon>Ecdysozoa</taxon>
        <taxon>Arthropoda</taxon>
        <taxon>Hexapoda</taxon>
        <taxon>Insecta</taxon>
        <taxon>Pterygota</taxon>
        <taxon>Neoptera</taxon>
        <taxon>Endopterygota</taxon>
        <taxon>Coleoptera</taxon>
        <taxon>Polyphaga</taxon>
        <taxon>Cucujiformia</taxon>
        <taxon>Chrysomeloidea</taxon>
        <taxon>Cerambycidae</taxon>
        <taxon>Lamiinae</taxon>
        <taxon>Lamiini</taxon>
        <taxon>Anoplophora</taxon>
    </lineage>
</organism>
<accession>V5GK18</accession>
<dbReference type="GO" id="GO:0003964">
    <property type="term" value="F:RNA-directed DNA polymerase activity"/>
    <property type="evidence" value="ECO:0007669"/>
    <property type="project" value="UniProtKB-KW"/>
</dbReference>
<dbReference type="AlphaFoldDB" id="V5GK18"/>
<dbReference type="PROSITE" id="PS50878">
    <property type="entry name" value="RT_POL"/>
    <property type="match status" value="1"/>
</dbReference>
<reference evidence="2" key="1">
    <citation type="submission" date="2013-07" db="EMBL/GenBank/DDBJ databases">
        <title>Midgut Transcriptome Profiling of Anoplphora glabripennis, a Lignocellulose Degrading, Wood-Boring Cerambycid.</title>
        <authorList>
            <person name="Scully E.D."/>
            <person name="Hoover K."/>
            <person name="Carlson J.E."/>
            <person name="Tien M."/>
            <person name="Geib S.M."/>
        </authorList>
    </citation>
    <scope>NUCLEOTIDE SEQUENCE</scope>
</reference>
<sequence>LVAARISHFMESMDRFDSRQHGFRSGRDTMQAIGELLRIIRVNRESGLHSMVVALDLRNAFGSAWAPAVIGVMRAKGLNEDLVRMVRSFMRERKVCVDGREWDTEVGCPQGSSLGPVLWLLVMEGWFRKMGEARERGVHVQAYADDQIVVISGRSVRSLENEWRRVWEE</sequence>
<dbReference type="EMBL" id="GALX01006524">
    <property type="protein sequence ID" value="JAB61942.1"/>
    <property type="molecule type" value="Transcribed_RNA"/>
</dbReference>
<feature type="non-terminal residue" evidence="2">
    <location>
        <position position="1"/>
    </location>
</feature>
<dbReference type="PANTHER" id="PTHR19446">
    <property type="entry name" value="REVERSE TRANSCRIPTASES"/>
    <property type="match status" value="1"/>
</dbReference>
<name>V5GK18_ANOGL</name>
<keyword evidence="2" id="KW-0808">Transferase</keyword>
<keyword evidence="2" id="KW-0695">RNA-directed DNA polymerase</keyword>
<dbReference type="InterPro" id="IPR000477">
    <property type="entry name" value="RT_dom"/>
</dbReference>
<evidence type="ECO:0000313" key="2">
    <source>
        <dbReference type="EMBL" id="JAB61942.1"/>
    </source>
</evidence>
<proteinExistence type="predicted"/>